<accession>A0ABX3G8V9</accession>
<sequence>MATSAVPAAVDALLAILQAAPGLTGVRIVDGPPTNNLTASDCLFVGYQPGADSVVSIAQDFNAAGARTRDENFDVSGYIETRAGGSDMGARRRRCFEIAGELENALRATPAAPQAPTLNGAVLWAHLTTGDLFQIQSDGVLAGLAFTVRCRARI</sequence>
<dbReference type="RefSeq" id="WP_076043244.1">
    <property type="nucleotide sequence ID" value="NZ_MQUR01000005.1"/>
</dbReference>
<proteinExistence type="predicted"/>
<dbReference type="Proteomes" id="UP000187151">
    <property type="component" value="Unassembled WGS sequence"/>
</dbReference>
<comment type="caution">
    <text evidence="1">The sequence shown here is derived from an EMBL/GenBank/DDBJ whole genome shotgun (WGS) entry which is preliminary data.</text>
</comment>
<name>A0ABX3G8V9_9ACTN</name>
<evidence type="ECO:0000313" key="1">
    <source>
        <dbReference type="EMBL" id="OLZ72571.1"/>
    </source>
</evidence>
<dbReference type="EMBL" id="MQUR01000005">
    <property type="protein sequence ID" value="OLZ72571.1"/>
    <property type="molecule type" value="Genomic_DNA"/>
</dbReference>
<reference evidence="1 2" key="1">
    <citation type="submission" date="2016-01" db="EMBL/GenBank/DDBJ databases">
        <title>Streptomyces amritsarensis strain MTCC 11845 genome sequencing and assembly.</title>
        <authorList>
            <person name="Sharma D."/>
            <person name="Nair G.R."/>
            <person name="Kaur G."/>
            <person name="Manhas R.K."/>
            <person name="Mayilraj S."/>
        </authorList>
    </citation>
    <scope>NUCLEOTIDE SEQUENCE [LARGE SCALE GENOMIC DNA]</scope>
    <source>
        <strain evidence="1 2">MTCC 11845</strain>
    </source>
</reference>
<organism evidence="1 2">
    <name type="scientific">Streptomyces amritsarensis</name>
    <dbReference type="NCBI Taxonomy" id="681158"/>
    <lineage>
        <taxon>Bacteria</taxon>
        <taxon>Bacillati</taxon>
        <taxon>Actinomycetota</taxon>
        <taxon>Actinomycetes</taxon>
        <taxon>Kitasatosporales</taxon>
        <taxon>Streptomycetaceae</taxon>
        <taxon>Streptomyces</taxon>
    </lineage>
</organism>
<keyword evidence="2" id="KW-1185">Reference proteome</keyword>
<gene>
    <name evidence="1" type="ORF">AVW11_04040</name>
</gene>
<evidence type="ECO:0000313" key="2">
    <source>
        <dbReference type="Proteomes" id="UP000187151"/>
    </source>
</evidence>
<protein>
    <submittedName>
        <fullName evidence="1">Uncharacterized protein</fullName>
    </submittedName>
</protein>